<proteinExistence type="predicted"/>
<dbReference type="eggNOG" id="COG1633">
    <property type="taxonomic scope" value="Bacteria"/>
</dbReference>
<name>M1P4W3_DESSD</name>
<sequence length="271" mass="30974">MQLDDYYEMNMEAFRKFRKEKAESEYLVVDVRFPEEYEEEHIPGCVLLPLAEINARLTELPADKDIIFYCHSGKRSRTAALFATSVPFFQKKIYNLEGGIISFTDRTVPDYPVLQVFDFDADLSVLFRTAMNLERGAEKFYQAVLQDIGDVPYRRTIEVLGQAETGHARLIYSMWAKTGETIPPFEELYASLPGDIVEGGKPVAEHLEKLHKIEDNFEARLLEIVLEIEHAAYDLYRSVALRLQGTELETSFITLAEAEKGHMLLASQGMC</sequence>
<dbReference type="InterPro" id="IPR036873">
    <property type="entry name" value="Rhodanese-like_dom_sf"/>
</dbReference>
<keyword evidence="3" id="KW-1185">Reference proteome</keyword>
<dbReference type="OrthoDB" id="285281at2"/>
<dbReference type="Pfam" id="PF00581">
    <property type="entry name" value="Rhodanese"/>
    <property type="match status" value="1"/>
</dbReference>
<reference evidence="3" key="1">
    <citation type="journal article" date="2013" name="Stand. Genomic Sci.">
        <title>Complete genome sequence of Desulfocapsa sulfexigens, a marine deltaproteobacterium specialized in disproportionating inorganic sulfur compounds.</title>
        <authorList>
            <person name="Finster K.W."/>
            <person name="Kjeldsen K.U."/>
            <person name="Kube M."/>
            <person name="Reinhardt R."/>
            <person name="Mussmann M."/>
            <person name="Amann R."/>
            <person name="Schreiber L."/>
        </authorList>
    </citation>
    <scope>NUCLEOTIDE SEQUENCE [LARGE SCALE GENOMIC DNA]</scope>
    <source>
        <strain evidence="3">DSM 10523 / SB164P1</strain>
    </source>
</reference>
<dbReference type="SUPFAM" id="SSF52821">
    <property type="entry name" value="Rhodanese/Cell cycle control phosphatase"/>
    <property type="match status" value="1"/>
</dbReference>
<dbReference type="InterPro" id="IPR001763">
    <property type="entry name" value="Rhodanese-like_dom"/>
</dbReference>
<dbReference type="PROSITE" id="PS50206">
    <property type="entry name" value="RHODANESE_3"/>
    <property type="match status" value="1"/>
</dbReference>
<evidence type="ECO:0000259" key="1">
    <source>
        <dbReference type="PROSITE" id="PS50206"/>
    </source>
</evidence>
<dbReference type="EMBL" id="CP003985">
    <property type="protein sequence ID" value="AGF76752.1"/>
    <property type="molecule type" value="Genomic_DNA"/>
</dbReference>
<dbReference type="CDD" id="cd00158">
    <property type="entry name" value="RHOD"/>
    <property type="match status" value="1"/>
</dbReference>
<dbReference type="InterPro" id="IPR012347">
    <property type="entry name" value="Ferritin-like"/>
</dbReference>
<dbReference type="KEGG" id="dsf:UWK_00165"/>
<evidence type="ECO:0000313" key="2">
    <source>
        <dbReference type="EMBL" id="AGF76752.1"/>
    </source>
</evidence>
<protein>
    <submittedName>
        <fullName evidence="2">Rhodanese-related sulfurtransferase</fullName>
    </submittedName>
</protein>
<dbReference type="eggNOG" id="COG0607">
    <property type="taxonomic scope" value="Bacteria"/>
</dbReference>
<evidence type="ECO:0000313" key="3">
    <source>
        <dbReference type="Proteomes" id="UP000011721"/>
    </source>
</evidence>
<dbReference type="Proteomes" id="UP000011721">
    <property type="component" value="Chromosome"/>
</dbReference>
<dbReference type="STRING" id="1167006.UWK_00165"/>
<organism evidence="2 3">
    <name type="scientific">Desulfocapsa sulfexigens (strain DSM 10523 / SB164P1)</name>
    <dbReference type="NCBI Taxonomy" id="1167006"/>
    <lineage>
        <taxon>Bacteria</taxon>
        <taxon>Pseudomonadati</taxon>
        <taxon>Thermodesulfobacteriota</taxon>
        <taxon>Desulfobulbia</taxon>
        <taxon>Desulfobulbales</taxon>
        <taxon>Desulfocapsaceae</taxon>
        <taxon>Desulfocapsa</taxon>
    </lineage>
</organism>
<dbReference type="AlphaFoldDB" id="M1P4W3"/>
<dbReference type="InterPro" id="IPR009078">
    <property type="entry name" value="Ferritin-like_SF"/>
</dbReference>
<dbReference type="InterPro" id="IPR050229">
    <property type="entry name" value="GlpE_sulfurtransferase"/>
</dbReference>
<dbReference type="RefSeq" id="WP_015402451.1">
    <property type="nucleotide sequence ID" value="NC_020304.1"/>
</dbReference>
<dbReference type="SMART" id="SM00450">
    <property type="entry name" value="RHOD"/>
    <property type="match status" value="1"/>
</dbReference>
<keyword evidence="2" id="KW-0808">Transferase</keyword>
<dbReference type="PANTHER" id="PTHR43031">
    <property type="entry name" value="FAD-DEPENDENT OXIDOREDUCTASE"/>
    <property type="match status" value="1"/>
</dbReference>
<feature type="domain" description="Rhodanese" evidence="1">
    <location>
        <begin position="22"/>
        <end position="108"/>
    </location>
</feature>
<dbReference type="SUPFAM" id="SSF47240">
    <property type="entry name" value="Ferritin-like"/>
    <property type="match status" value="1"/>
</dbReference>
<dbReference type="Gene3D" id="1.20.1260.10">
    <property type="match status" value="1"/>
</dbReference>
<accession>M1P4W3</accession>
<dbReference type="Gene3D" id="3.40.250.10">
    <property type="entry name" value="Rhodanese-like domain"/>
    <property type="match status" value="1"/>
</dbReference>
<dbReference type="GO" id="GO:0016740">
    <property type="term" value="F:transferase activity"/>
    <property type="evidence" value="ECO:0007669"/>
    <property type="project" value="UniProtKB-KW"/>
</dbReference>
<dbReference type="PANTHER" id="PTHR43031:SF1">
    <property type="entry name" value="PYRIDINE NUCLEOTIDE-DISULPHIDE OXIDOREDUCTASE"/>
    <property type="match status" value="1"/>
</dbReference>
<dbReference type="HOGENOM" id="CLU_084155_0_0_7"/>
<gene>
    <name evidence="2" type="ordered locus">UWK_00165</name>
</gene>